<dbReference type="EMBL" id="PFBL01000011">
    <property type="protein sequence ID" value="PIR83232.1"/>
    <property type="molecule type" value="Genomic_DNA"/>
</dbReference>
<proteinExistence type="predicted"/>
<sequence length="166" mass="18503">MSHTKLFGVGILLITAGALVLPGRANAIISTYAQLDASGIMKGSPSDMSPQPTINSGSIGNIYLLGEPAYITFTIRDPQASNVAKTPWVICLDPYSPYSTEKFDCRTSMQKYFFTDTDRDILFRRPFPHLHTPDGLHLYDLAERLSASRDRARRSIARAEWYTGEK</sequence>
<evidence type="ECO:0000313" key="2">
    <source>
        <dbReference type="Proteomes" id="UP000230179"/>
    </source>
</evidence>
<dbReference type="AlphaFoldDB" id="A0A2H0UA14"/>
<evidence type="ECO:0000313" key="1">
    <source>
        <dbReference type="EMBL" id="PIR83232.1"/>
    </source>
</evidence>
<accession>A0A2H0UA14</accession>
<gene>
    <name evidence="1" type="ORF">COU19_01420</name>
</gene>
<protein>
    <submittedName>
        <fullName evidence="1">Uncharacterized protein</fullName>
    </submittedName>
</protein>
<reference evidence="2" key="1">
    <citation type="submission" date="2017-09" db="EMBL/GenBank/DDBJ databases">
        <title>Depth-based differentiation of microbial function through sediment-hosted aquifers and enrichment of novel symbionts in the deep terrestrial subsurface.</title>
        <authorList>
            <person name="Probst A.J."/>
            <person name="Ladd B."/>
            <person name="Jarett J.K."/>
            <person name="Geller-Mcgrath D.E."/>
            <person name="Sieber C.M.K."/>
            <person name="Emerson J.B."/>
            <person name="Anantharaman K."/>
            <person name="Thomas B.C."/>
            <person name="Malmstrom R."/>
            <person name="Stieglmeier M."/>
            <person name="Klingl A."/>
            <person name="Woyke T."/>
            <person name="Ryan C.M."/>
            <person name="Banfield J.F."/>
        </authorList>
    </citation>
    <scope>NUCLEOTIDE SEQUENCE [LARGE SCALE GENOMIC DNA]</scope>
</reference>
<comment type="caution">
    <text evidence="1">The sequence shown here is derived from an EMBL/GenBank/DDBJ whole genome shotgun (WGS) entry which is preliminary data.</text>
</comment>
<dbReference type="Proteomes" id="UP000230179">
    <property type="component" value="Unassembled WGS sequence"/>
</dbReference>
<name>A0A2H0UA14_9BACT</name>
<organism evidence="1 2">
    <name type="scientific">Candidatus Kaiserbacteria bacterium CG10_big_fil_rev_8_21_14_0_10_56_12</name>
    <dbReference type="NCBI Taxonomy" id="1974611"/>
    <lineage>
        <taxon>Bacteria</taxon>
        <taxon>Candidatus Kaiseribacteriota</taxon>
    </lineage>
</organism>